<feature type="region of interest" description="Disordered" evidence="1">
    <location>
        <begin position="1"/>
        <end position="73"/>
    </location>
</feature>
<keyword evidence="2" id="KW-0472">Membrane</keyword>
<name>A0ABU2NXR5_9ACTN</name>
<keyword evidence="2" id="KW-0812">Transmembrane</keyword>
<dbReference type="EMBL" id="JAVREQ010000022">
    <property type="protein sequence ID" value="MDT0381411.1"/>
    <property type="molecule type" value="Genomic_DNA"/>
</dbReference>
<protein>
    <recommendedName>
        <fullName evidence="5">MFS transporter</fullName>
    </recommendedName>
</protein>
<evidence type="ECO:0000256" key="1">
    <source>
        <dbReference type="SAM" id="MobiDB-lite"/>
    </source>
</evidence>
<gene>
    <name evidence="3" type="ORF">RM572_21875</name>
</gene>
<evidence type="ECO:0000256" key="2">
    <source>
        <dbReference type="SAM" id="Phobius"/>
    </source>
</evidence>
<sequence>MTDKPLTPTRIIPAGQTAALPGRGPQPGERPPWWEQPKPTAPAAPPPPAAAPPREAPPAAEAPRQDAPAATDAAPHVVEVRVTHDQAQQSEQEPPSRWSLAWARHRLHPWWTLAATGLAFVPMYPLSDYSAAVTWADTVGQARDSFGYGWGYALAGGVFTLAVLADHRGRSWRIVTRFWLVVGAAGFAGAAHWYDPITFLTGVTP</sequence>
<reference evidence="4" key="1">
    <citation type="submission" date="2023-07" db="EMBL/GenBank/DDBJ databases">
        <title>30 novel species of actinomycetes from the DSMZ collection.</title>
        <authorList>
            <person name="Nouioui I."/>
        </authorList>
    </citation>
    <scope>NUCLEOTIDE SEQUENCE [LARGE SCALE GENOMIC DNA]</scope>
    <source>
        <strain evidence="4">DSM 42041</strain>
    </source>
</reference>
<dbReference type="RefSeq" id="WP_311675102.1">
    <property type="nucleotide sequence ID" value="NZ_JAVREQ010000022.1"/>
</dbReference>
<feature type="compositionally biased region" description="Low complexity" evidence="1">
    <location>
        <begin position="21"/>
        <end position="38"/>
    </location>
</feature>
<dbReference type="Proteomes" id="UP001183414">
    <property type="component" value="Unassembled WGS sequence"/>
</dbReference>
<keyword evidence="2" id="KW-1133">Transmembrane helix</keyword>
<feature type="compositionally biased region" description="Low complexity" evidence="1">
    <location>
        <begin position="57"/>
        <end position="71"/>
    </location>
</feature>
<evidence type="ECO:0008006" key="5">
    <source>
        <dbReference type="Google" id="ProtNLM"/>
    </source>
</evidence>
<feature type="compositionally biased region" description="Pro residues" evidence="1">
    <location>
        <begin position="39"/>
        <end position="56"/>
    </location>
</feature>
<proteinExistence type="predicted"/>
<organism evidence="3 4">
    <name type="scientific">Streptomyces hazeniae</name>
    <dbReference type="NCBI Taxonomy" id="3075538"/>
    <lineage>
        <taxon>Bacteria</taxon>
        <taxon>Bacillati</taxon>
        <taxon>Actinomycetota</taxon>
        <taxon>Actinomycetes</taxon>
        <taxon>Kitasatosporales</taxon>
        <taxon>Streptomycetaceae</taxon>
        <taxon>Streptomyces</taxon>
    </lineage>
</organism>
<evidence type="ECO:0000313" key="3">
    <source>
        <dbReference type="EMBL" id="MDT0381411.1"/>
    </source>
</evidence>
<feature type="transmembrane region" description="Helical" evidence="2">
    <location>
        <begin position="146"/>
        <end position="165"/>
    </location>
</feature>
<comment type="caution">
    <text evidence="3">The sequence shown here is derived from an EMBL/GenBank/DDBJ whole genome shotgun (WGS) entry which is preliminary data.</text>
</comment>
<feature type="transmembrane region" description="Helical" evidence="2">
    <location>
        <begin position="177"/>
        <end position="194"/>
    </location>
</feature>
<evidence type="ECO:0000313" key="4">
    <source>
        <dbReference type="Proteomes" id="UP001183414"/>
    </source>
</evidence>
<accession>A0ABU2NXR5</accession>
<keyword evidence="4" id="KW-1185">Reference proteome</keyword>
<feature type="transmembrane region" description="Helical" evidence="2">
    <location>
        <begin position="107"/>
        <end position="126"/>
    </location>
</feature>